<gene>
    <name evidence="5 8" type="primary">truB</name>
    <name evidence="8" type="ORF">NtB2_01242</name>
</gene>
<dbReference type="GO" id="GO:0160148">
    <property type="term" value="F:tRNA pseudouridine(55) synthase activity"/>
    <property type="evidence" value="ECO:0007669"/>
    <property type="project" value="UniProtKB-EC"/>
</dbReference>
<feature type="domain" description="tRNA pseudouridylate synthase B C-terminal" evidence="7">
    <location>
        <begin position="180"/>
        <end position="238"/>
    </location>
</feature>
<dbReference type="AlphaFoldDB" id="A0A2R5HI19"/>
<dbReference type="InterPro" id="IPR032819">
    <property type="entry name" value="TruB_C"/>
</dbReference>
<dbReference type="Proteomes" id="UP000245021">
    <property type="component" value="Unassembled WGS sequence"/>
</dbReference>
<comment type="catalytic activity">
    <reaction evidence="1 5">
        <text>uridine(55) in tRNA = pseudouridine(55) in tRNA</text>
        <dbReference type="Rhea" id="RHEA:42532"/>
        <dbReference type="Rhea" id="RHEA-COMP:10101"/>
        <dbReference type="Rhea" id="RHEA-COMP:10102"/>
        <dbReference type="ChEBI" id="CHEBI:65314"/>
        <dbReference type="ChEBI" id="CHEBI:65315"/>
        <dbReference type="EC" id="5.4.99.25"/>
    </reaction>
</comment>
<dbReference type="HAMAP" id="MF_01080">
    <property type="entry name" value="TruB_bact"/>
    <property type="match status" value="1"/>
</dbReference>
<dbReference type="InterPro" id="IPR014780">
    <property type="entry name" value="tRNA_psdUridine_synth_TruB"/>
</dbReference>
<dbReference type="OrthoDB" id="9802309at2"/>
<evidence type="ECO:0000256" key="1">
    <source>
        <dbReference type="ARBA" id="ARBA00000385"/>
    </source>
</evidence>
<reference evidence="8 9" key="1">
    <citation type="journal article" date="2018" name="Genome Announc.">
        <title>Draft Genome Sequence of Lactococcus sp. Strain NtB2 (JCM 32569), Isolated from the Gut of the Higher Termite Nasutitermes takasagoensis.</title>
        <authorList>
            <person name="Noda S."/>
            <person name="Aihara C."/>
            <person name="Yuki M."/>
            <person name="Ohkuma M."/>
        </authorList>
    </citation>
    <scope>NUCLEOTIDE SEQUENCE [LARGE SCALE GENOMIC DNA]</scope>
    <source>
        <strain evidence="8 9">NtB2</strain>
    </source>
</reference>
<keyword evidence="3 5" id="KW-0819">tRNA processing</keyword>
<feature type="active site" description="Nucleophile" evidence="5">
    <location>
        <position position="38"/>
    </location>
</feature>
<keyword evidence="4 5" id="KW-0413">Isomerase</keyword>
<keyword evidence="9" id="KW-1185">Reference proteome</keyword>
<comment type="caution">
    <text evidence="8">The sequence shown here is derived from an EMBL/GenBank/DDBJ whole genome shotgun (WGS) entry which is preliminary data.</text>
</comment>
<dbReference type="InterPro" id="IPR020103">
    <property type="entry name" value="PsdUridine_synth_cat_dom_sf"/>
</dbReference>
<dbReference type="PANTHER" id="PTHR13767">
    <property type="entry name" value="TRNA-PSEUDOURIDINE SYNTHASE"/>
    <property type="match status" value="1"/>
</dbReference>
<dbReference type="Pfam" id="PF01509">
    <property type="entry name" value="TruB_N"/>
    <property type="match status" value="1"/>
</dbReference>
<dbReference type="GO" id="GO:0031119">
    <property type="term" value="P:tRNA pseudouridine synthesis"/>
    <property type="evidence" value="ECO:0007669"/>
    <property type="project" value="UniProtKB-UniRule"/>
</dbReference>
<dbReference type="GO" id="GO:0003723">
    <property type="term" value="F:RNA binding"/>
    <property type="evidence" value="ECO:0007669"/>
    <property type="project" value="InterPro"/>
</dbReference>
<dbReference type="EC" id="5.4.99.25" evidence="5"/>
<dbReference type="CDD" id="cd02573">
    <property type="entry name" value="PseudoU_synth_EcTruB"/>
    <property type="match status" value="1"/>
</dbReference>
<dbReference type="RefSeq" id="WP_109246065.1">
    <property type="nucleotide sequence ID" value="NZ_BFFO01000007.1"/>
</dbReference>
<dbReference type="SUPFAM" id="SSF55120">
    <property type="entry name" value="Pseudouridine synthase"/>
    <property type="match status" value="1"/>
</dbReference>
<organism evidence="8 9">
    <name type="scientific">Lactococcus termiticola</name>
    <dbReference type="NCBI Taxonomy" id="2169526"/>
    <lineage>
        <taxon>Bacteria</taxon>
        <taxon>Bacillati</taxon>
        <taxon>Bacillota</taxon>
        <taxon>Bacilli</taxon>
        <taxon>Lactobacillales</taxon>
        <taxon>Streptococcaceae</taxon>
        <taxon>Lactococcus</taxon>
    </lineage>
</organism>
<dbReference type="GO" id="GO:1990481">
    <property type="term" value="P:mRNA pseudouridine synthesis"/>
    <property type="evidence" value="ECO:0007669"/>
    <property type="project" value="TreeGrafter"/>
</dbReference>
<dbReference type="InterPro" id="IPR002501">
    <property type="entry name" value="PsdUridine_synth_N"/>
</dbReference>
<evidence type="ECO:0000313" key="9">
    <source>
        <dbReference type="Proteomes" id="UP000245021"/>
    </source>
</evidence>
<evidence type="ECO:0000256" key="3">
    <source>
        <dbReference type="ARBA" id="ARBA00022694"/>
    </source>
</evidence>
<evidence type="ECO:0000256" key="2">
    <source>
        <dbReference type="ARBA" id="ARBA00005642"/>
    </source>
</evidence>
<sequence length="301" mass="32914">MNGILNVYKEAGWTSFDVVAKLRGILKTKKIGHGGTLDPAVTGVLPVAVGSATRLLEYMESAGKVYEGTVTLGFSTETEDAEGAVVEETALKAPIPVDAIDQAMQAFIGEIQQVPPMYSAVKVKGKRLYEYARAGEAVERPVRTIRISAFERTSNPVFDEEKQTLSFDFRVACSKGTYVRTLAVDLAKRLGYAGHMSRLVRTSSNGLDISEAKSLDDIAQAMAEGQIEQILQPLEVAVSDLPGFEVAPEQAIAIRQGKKFASSDFPEFQDRLAMFYEGKLLAVYMHHPEQADTIKPHKVIQ</sequence>
<name>A0A2R5HI19_9LACT</name>
<dbReference type="FunFam" id="3.30.2350.10:FF:000011">
    <property type="entry name" value="tRNA pseudouridine synthase B"/>
    <property type="match status" value="1"/>
</dbReference>
<comment type="function">
    <text evidence="5">Responsible for synthesis of pseudouridine from uracil-55 in the psi GC loop of transfer RNAs.</text>
</comment>
<evidence type="ECO:0000313" key="8">
    <source>
        <dbReference type="EMBL" id="GBG97105.1"/>
    </source>
</evidence>
<evidence type="ECO:0000256" key="5">
    <source>
        <dbReference type="HAMAP-Rule" id="MF_01080"/>
    </source>
</evidence>
<dbReference type="EMBL" id="BFFO01000007">
    <property type="protein sequence ID" value="GBG97105.1"/>
    <property type="molecule type" value="Genomic_DNA"/>
</dbReference>
<dbReference type="PANTHER" id="PTHR13767:SF2">
    <property type="entry name" value="PSEUDOURIDYLATE SYNTHASE TRUB1"/>
    <property type="match status" value="1"/>
</dbReference>
<evidence type="ECO:0000259" key="6">
    <source>
        <dbReference type="Pfam" id="PF01509"/>
    </source>
</evidence>
<dbReference type="NCBIfam" id="TIGR00431">
    <property type="entry name" value="TruB"/>
    <property type="match status" value="1"/>
</dbReference>
<evidence type="ECO:0000259" key="7">
    <source>
        <dbReference type="Pfam" id="PF16198"/>
    </source>
</evidence>
<evidence type="ECO:0000256" key="4">
    <source>
        <dbReference type="ARBA" id="ARBA00023235"/>
    </source>
</evidence>
<feature type="domain" description="Pseudouridine synthase II N-terminal" evidence="6">
    <location>
        <begin position="23"/>
        <end position="179"/>
    </location>
</feature>
<dbReference type="Gene3D" id="3.30.2350.10">
    <property type="entry name" value="Pseudouridine synthase"/>
    <property type="match status" value="1"/>
</dbReference>
<dbReference type="Pfam" id="PF16198">
    <property type="entry name" value="TruB_C_2"/>
    <property type="match status" value="1"/>
</dbReference>
<proteinExistence type="inferred from homology"/>
<accession>A0A2R5HI19</accession>
<protein>
    <recommendedName>
        <fullName evidence="5">tRNA pseudouridine synthase B</fullName>
        <ecNumber evidence="5">5.4.99.25</ecNumber>
    </recommendedName>
    <alternativeName>
        <fullName evidence="5">tRNA pseudouridine(55) synthase</fullName>
        <shortName evidence="5">Psi55 synthase</shortName>
    </alternativeName>
    <alternativeName>
        <fullName evidence="5">tRNA pseudouridylate synthase</fullName>
    </alternativeName>
    <alternativeName>
        <fullName evidence="5">tRNA-uridine isomerase</fullName>
    </alternativeName>
</protein>
<comment type="similarity">
    <text evidence="2 5">Belongs to the pseudouridine synthase TruB family. Type 1 subfamily.</text>
</comment>